<gene>
    <name evidence="2" type="ORF">CLO192961_LOCUS441256</name>
</gene>
<keyword evidence="3" id="KW-1185">Reference proteome</keyword>
<evidence type="ECO:0000313" key="2">
    <source>
        <dbReference type="EMBL" id="VUC36343.1"/>
    </source>
</evidence>
<feature type="transmembrane region" description="Helical" evidence="1">
    <location>
        <begin position="89"/>
        <end position="112"/>
    </location>
</feature>
<feature type="transmembrane region" description="Helical" evidence="1">
    <location>
        <begin position="21"/>
        <end position="38"/>
    </location>
</feature>
<keyword evidence="1" id="KW-0812">Transmembrane</keyword>
<keyword evidence="1" id="KW-1133">Transmembrane helix</keyword>
<feature type="transmembrane region" description="Helical" evidence="1">
    <location>
        <begin position="224"/>
        <end position="247"/>
    </location>
</feature>
<feature type="transmembrane region" description="Helical" evidence="1">
    <location>
        <begin position="132"/>
        <end position="152"/>
    </location>
</feature>
<sequence>MAGTCQSFKGSEGMYGLGIRLGFYIQWLSLILCELLSADDPKSEPQSHSDVAAIRMANVHSLQLHLKHLGESKSGKKREVPEKIQDVDIYIVLLLCFGSSLFILPLFIWRALTRFDRNLDPTRWHTVRASQLSSQLSCVLLAAVSSFQIWFWTKSPDEDSCVTYVCFFGKFQMNSTPIRILHTVSYSTLLVLEVIWFILFIRIRHQEYRKRVVAINQVSLRMKLVYCLVKVVVAATVIIETELTISWNDIPDVSSLDFAGQTIPFVVSLFVLSQSSTFRSGITF</sequence>
<proteinExistence type="predicted"/>
<keyword evidence="1" id="KW-0472">Membrane</keyword>
<evidence type="ECO:0000256" key="1">
    <source>
        <dbReference type="SAM" id="Phobius"/>
    </source>
</evidence>
<reference evidence="2 3" key="1">
    <citation type="submission" date="2019-06" db="EMBL/GenBank/DDBJ databases">
        <authorList>
            <person name="Broberg M."/>
        </authorList>
    </citation>
    <scope>NUCLEOTIDE SEQUENCE [LARGE SCALE GENOMIC DNA]</scope>
</reference>
<dbReference type="Proteomes" id="UP000766486">
    <property type="component" value="Unassembled WGS sequence"/>
</dbReference>
<comment type="caution">
    <text evidence="2">The sequence shown here is derived from an EMBL/GenBank/DDBJ whole genome shotgun (WGS) entry which is preliminary data.</text>
</comment>
<feature type="transmembrane region" description="Helical" evidence="1">
    <location>
        <begin position="253"/>
        <end position="272"/>
    </location>
</feature>
<protein>
    <recommendedName>
        <fullName evidence="4">G-protein coupled receptors family 1 profile domain-containing protein</fullName>
    </recommendedName>
</protein>
<dbReference type="EMBL" id="CABFNS010000928">
    <property type="protein sequence ID" value="VUC36343.1"/>
    <property type="molecule type" value="Genomic_DNA"/>
</dbReference>
<evidence type="ECO:0000313" key="3">
    <source>
        <dbReference type="Proteomes" id="UP000766486"/>
    </source>
</evidence>
<organism evidence="2 3">
    <name type="scientific">Bionectria ochroleuca</name>
    <name type="common">Gliocladium roseum</name>
    <dbReference type="NCBI Taxonomy" id="29856"/>
    <lineage>
        <taxon>Eukaryota</taxon>
        <taxon>Fungi</taxon>
        <taxon>Dikarya</taxon>
        <taxon>Ascomycota</taxon>
        <taxon>Pezizomycotina</taxon>
        <taxon>Sordariomycetes</taxon>
        <taxon>Hypocreomycetidae</taxon>
        <taxon>Hypocreales</taxon>
        <taxon>Bionectriaceae</taxon>
        <taxon>Clonostachys</taxon>
    </lineage>
</organism>
<evidence type="ECO:0008006" key="4">
    <source>
        <dbReference type="Google" id="ProtNLM"/>
    </source>
</evidence>
<accession>A0ABY6V298</accession>
<name>A0ABY6V298_BIOOC</name>
<feature type="transmembrane region" description="Helical" evidence="1">
    <location>
        <begin position="180"/>
        <end position="203"/>
    </location>
</feature>